<dbReference type="Pfam" id="PF06884">
    <property type="entry name" value="DUF1264"/>
    <property type="match status" value="1"/>
</dbReference>
<dbReference type="InterPro" id="IPR010686">
    <property type="entry name" value="OBAP-like"/>
</dbReference>
<evidence type="ECO:0000256" key="1">
    <source>
        <dbReference type="ARBA" id="ARBA00009740"/>
    </source>
</evidence>
<name>R4XMA8_TAPDE</name>
<dbReference type="eggNOG" id="ENOG502QR3B">
    <property type="taxonomic scope" value="Eukaryota"/>
</dbReference>
<reference evidence="3 4" key="1">
    <citation type="journal article" date="2013" name="MBio">
        <title>Genome sequencing of the plant pathogen Taphrina deformans, the causal agent of peach leaf curl.</title>
        <authorList>
            <person name="Cisse O.H."/>
            <person name="Almeida J.M.G.C.F."/>
            <person name="Fonseca A."/>
            <person name="Kumar A.A."/>
            <person name="Salojaervi J."/>
            <person name="Overmyer K."/>
            <person name="Hauser P.M."/>
            <person name="Pagni M."/>
        </authorList>
    </citation>
    <scope>NUCLEOTIDE SEQUENCE [LARGE SCALE GENOMIC DNA]</scope>
    <source>
        <strain evidence="4">PYCC 5710 / ATCC 11124 / CBS 356.35 / IMI 108563 / JCM 9778 / NBRC 8474</strain>
    </source>
</reference>
<dbReference type="OrthoDB" id="1901244at2759"/>
<evidence type="ECO:0008006" key="5">
    <source>
        <dbReference type="Google" id="ProtNLM"/>
    </source>
</evidence>
<dbReference type="EMBL" id="CAHR02000239">
    <property type="protein sequence ID" value="CCG84435.1"/>
    <property type="molecule type" value="Genomic_DNA"/>
</dbReference>
<dbReference type="PANTHER" id="PTHR31360:SF0">
    <property type="entry name" value="OIL BODY-ASSOCIATED PROTEIN 1B"/>
    <property type="match status" value="1"/>
</dbReference>
<evidence type="ECO:0000313" key="4">
    <source>
        <dbReference type="Proteomes" id="UP000013776"/>
    </source>
</evidence>
<feature type="region of interest" description="Disordered" evidence="2">
    <location>
        <begin position="1"/>
        <end position="20"/>
    </location>
</feature>
<comment type="similarity">
    <text evidence="1">Belongs to the OBAP family.</text>
</comment>
<gene>
    <name evidence="3" type="ORF">TAPDE_004895</name>
</gene>
<proteinExistence type="inferred from homology"/>
<organism evidence="3 4">
    <name type="scientific">Taphrina deformans (strain PYCC 5710 / ATCC 11124 / CBS 356.35 / IMI 108563 / JCM 9778 / NBRC 8474)</name>
    <name type="common">Peach leaf curl fungus</name>
    <name type="synonym">Lalaria deformans</name>
    <dbReference type="NCBI Taxonomy" id="1097556"/>
    <lineage>
        <taxon>Eukaryota</taxon>
        <taxon>Fungi</taxon>
        <taxon>Dikarya</taxon>
        <taxon>Ascomycota</taxon>
        <taxon>Taphrinomycotina</taxon>
        <taxon>Taphrinomycetes</taxon>
        <taxon>Taphrinales</taxon>
        <taxon>Taphrinaceae</taxon>
        <taxon>Taphrina</taxon>
    </lineage>
</organism>
<dbReference type="AlphaFoldDB" id="R4XMA8"/>
<comment type="caution">
    <text evidence="3">The sequence shown here is derived from an EMBL/GenBank/DDBJ whole genome shotgun (WGS) entry which is preliminary data.</text>
</comment>
<protein>
    <recommendedName>
        <fullName evidence="5">DUF1264 domain protein</fullName>
    </recommendedName>
</protein>
<dbReference type="PANTHER" id="PTHR31360">
    <property type="match status" value="1"/>
</dbReference>
<evidence type="ECO:0000313" key="3">
    <source>
        <dbReference type="EMBL" id="CCG84435.1"/>
    </source>
</evidence>
<sequence>MNQSEIIQGQHSPTNRQSGMSNLTESVLESVAGVTQDFSPTKNICAFLNAFHVYDSDRSRSVEANHYCAHQAKDLRQCLIYDSAEKSARLIGVEYMIPIARFETLPEEEKQYWHSHVHEVKSGMLHMPRPSAVPSSVWDAAETREMQEIIGWMGKTYHFWQTDRGDELPLGPPQLMMSILKDGQIHPDIIQGRDERFNIDSREKKERREQITVPCIPAGADVGLANKQC</sequence>
<evidence type="ECO:0000256" key="2">
    <source>
        <dbReference type="SAM" id="MobiDB-lite"/>
    </source>
</evidence>
<dbReference type="STRING" id="1097556.R4XMA8"/>
<keyword evidence="4" id="KW-1185">Reference proteome</keyword>
<dbReference type="Proteomes" id="UP000013776">
    <property type="component" value="Unassembled WGS sequence"/>
</dbReference>
<accession>R4XMA8</accession>